<reference evidence="2" key="1">
    <citation type="submission" date="2019-12" db="EMBL/GenBank/DDBJ databases">
        <title>Genome sequencing and annotation of Brassica cretica.</title>
        <authorList>
            <person name="Studholme D.J."/>
            <person name="Sarris P.F."/>
        </authorList>
    </citation>
    <scope>NUCLEOTIDE SEQUENCE</scope>
    <source>
        <strain evidence="2">PFS-102/07</strain>
        <tissue evidence="2">Leaf</tissue>
    </source>
</reference>
<dbReference type="EMBL" id="QGKY02001250">
    <property type="protein sequence ID" value="KAF2565153.1"/>
    <property type="molecule type" value="Genomic_DNA"/>
</dbReference>
<comment type="caution">
    <text evidence="2">The sequence shown here is derived from an EMBL/GenBank/DDBJ whole genome shotgun (WGS) entry which is preliminary data.</text>
</comment>
<feature type="compositionally biased region" description="Acidic residues" evidence="1">
    <location>
        <begin position="7"/>
        <end position="31"/>
    </location>
</feature>
<name>A0A8S9I6N7_BRACR</name>
<feature type="compositionally biased region" description="Low complexity" evidence="1">
    <location>
        <begin position="79"/>
        <end position="91"/>
    </location>
</feature>
<evidence type="ECO:0000313" key="2">
    <source>
        <dbReference type="EMBL" id="KAF2565153.1"/>
    </source>
</evidence>
<feature type="region of interest" description="Disordered" evidence="1">
    <location>
        <begin position="69"/>
        <end position="100"/>
    </location>
</feature>
<protein>
    <submittedName>
        <fullName evidence="2">Uncharacterized protein</fullName>
    </submittedName>
</protein>
<feature type="region of interest" description="Disordered" evidence="1">
    <location>
        <begin position="1"/>
        <end position="37"/>
    </location>
</feature>
<evidence type="ECO:0000256" key="1">
    <source>
        <dbReference type="SAM" id="MobiDB-lite"/>
    </source>
</evidence>
<proteinExistence type="predicted"/>
<accession>A0A8S9I6N7</accession>
<dbReference type="AlphaFoldDB" id="A0A8S9I6N7"/>
<gene>
    <name evidence="2" type="ORF">F2Q70_00017725</name>
</gene>
<sequence>MILMENGEVESEDEQEDKEDLGPIFDDEDESFGYPHHGPLLVARKGMVESIFDETNGRLVDVSDPAVDDEVSIDGPIGTSTDTPLPTSTDSQLRTSIDGF</sequence>
<organism evidence="2">
    <name type="scientific">Brassica cretica</name>
    <name type="common">Mustard</name>
    <dbReference type="NCBI Taxonomy" id="69181"/>
    <lineage>
        <taxon>Eukaryota</taxon>
        <taxon>Viridiplantae</taxon>
        <taxon>Streptophyta</taxon>
        <taxon>Embryophyta</taxon>
        <taxon>Tracheophyta</taxon>
        <taxon>Spermatophyta</taxon>
        <taxon>Magnoliopsida</taxon>
        <taxon>eudicotyledons</taxon>
        <taxon>Gunneridae</taxon>
        <taxon>Pentapetalae</taxon>
        <taxon>rosids</taxon>
        <taxon>malvids</taxon>
        <taxon>Brassicales</taxon>
        <taxon>Brassicaceae</taxon>
        <taxon>Brassiceae</taxon>
        <taxon>Brassica</taxon>
    </lineage>
</organism>